<proteinExistence type="predicted"/>
<dbReference type="GO" id="GO:0003676">
    <property type="term" value="F:nucleic acid binding"/>
    <property type="evidence" value="ECO:0007669"/>
    <property type="project" value="InterPro"/>
</dbReference>
<reference evidence="2 3" key="1">
    <citation type="journal article" date="2019" name="Nat. Ecol. Evol.">
        <title>Megaphylogeny resolves global patterns of mushroom evolution.</title>
        <authorList>
            <person name="Varga T."/>
            <person name="Krizsan K."/>
            <person name="Foldi C."/>
            <person name="Dima B."/>
            <person name="Sanchez-Garcia M."/>
            <person name="Sanchez-Ramirez S."/>
            <person name="Szollosi G.J."/>
            <person name="Szarkandi J.G."/>
            <person name="Papp V."/>
            <person name="Albert L."/>
            <person name="Andreopoulos W."/>
            <person name="Angelini C."/>
            <person name="Antonin V."/>
            <person name="Barry K.W."/>
            <person name="Bougher N.L."/>
            <person name="Buchanan P."/>
            <person name="Buyck B."/>
            <person name="Bense V."/>
            <person name="Catcheside P."/>
            <person name="Chovatia M."/>
            <person name="Cooper J."/>
            <person name="Damon W."/>
            <person name="Desjardin D."/>
            <person name="Finy P."/>
            <person name="Geml J."/>
            <person name="Haridas S."/>
            <person name="Hughes K."/>
            <person name="Justo A."/>
            <person name="Karasinski D."/>
            <person name="Kautmanova I."/>
            <person name="Kiss B."/>
            <person name="Kocsube S."/>
            <person name="Kotiranta H."/>
            <person name="LaButti K.M."/>
            <person name="Lechner B.E."/>
            <person name="Liimatainen K."/>
            <person name="Lipzen A."/>
            <person name="Lukacs Z."/>
            <person name="Mihaltcheva S."/>
            <person name="Morgado L.N."/>
            <person name="Niskanen T."/>
            <person name="Noordeloos M.E."/>
            <person name="Ohm R.A."/>
            <person name="Ortiz-Santana B."/>
            <person name="Ovrebo C."/>
            <person name="Racz N."/>
            <person name="Riley R."/>
            <person name="Savchenko A."/>
            <person name="Shiryaev A."/>
            <person name="Soop K."/>
            <person name="Spirin V."/>
            <person name="Szebenyi C."/>
            <person name="Tomsovsky M."/>
            <person name="Tulloss R.E."/>
            <person name="Uehling J."/>
            <person name="Grigoriev I.V."/>
            <person name="Vagvolgyi C."/>
            <person name="Papp T."/>
            <person name="Martin F.M."/>
            <person name="Miettinen O."/>
            <person name="Hibbett D.S."/>
            <person name="Nagy L.G."/>
        </authorList>
    </citation>
    <scope>NUCLEOTIDE SEQUENCE [LARGE SCALE GENOMIC DNA]</scope>
    <source>
        <strain evidence="2 3">CBS 962.96</strain>
    </source>
</reference>
<evidence type="ECO:0000256" key="1">
    <source>
        <dbReference type="SAM" id="SignalP"/>
    </source>
</evidence>
<dbReference type="OrthoDB" id="3235313at2759"/>
<dbReference type="Proteomes" id="UP000297245">
    <property type="component" value="Unassembled WGS sequence"/>
</dbReference>
<keyword evidence="3" id="KW-1185">Reference proteome</keyword>
<protein>
    <submittedName>
        <fullName evidence="2">Uncharacterized protein</fullName>
    </submittedName>
</protein>
<dbReference type="AlphaFoldDB" id="A0A4S8LZT0"/>
<evidence type="ECO:0000313" key="3">
    <source>
        <dbReference type="Proteomes" id="UP000297245"/>
    </source>
</evidence>
<keyword evidence="1" id="KW-0732">Signal</keyword>
<evidence type="ECO:0000313" key="2">
    <source>
        <dbReference type="EMBL" id="THU95262.1"/>
    </source>
</evidence>
<organism evidence="2 3">
    <name type="scientific">Dendrothele bispora (strain CBS 962.96)</name>
    <dbReference type="NCBI Taxonomy" id="1314807"/>
    <lineage>
        <taxon>Eukaryota</taxon>
        <taxon>Fungi</taxon>
        <taxon>Dikarya</taxon>
        <taxon>Basidiomycota</taxon>
        <taxon>Agaricomycotina</taxon>
        <taxon>Agaricomycetes</taxon>
        <taxon>Agaricomycetidae</taxon>
        <taxon>Agaricales</taxon>
        <taxon>Agaricales incertae sedis</taxon>
        <taxon>Dendrothele</taxon>
    </lineage>
</organism>
<dbReference type="Gene3D" id="3.30.420.10">
    <property type="entry name" value="Ribonuclease H-like superfamily/Ribonuclease H"/>
    <property type="match status" value="1"/>
</dbReference>
<dbReference type="EMBL" id="ML179204">
    <property type="protein sequence ID" value="THU95262.1"/>
    <property type="molecule type" value="Genomic_DNA"/>
</dbReference>
<dbReference type="InterPro" id="IPR036397">
    <property type="entry name" value="RNaseH_sf"/>
</dbReference>
<gene>
    <name evidence="2" type="ORF">K435DRAFT_666806</name>
</gene>
<feature type="signal peptide" evidence="1">
    <location>
        <begin position="1"/>
        <end position="27"/>
    </location>
</feature>
<name>A0A4S8LZT0_DENBC</name>
<feature type="chain" id="PRO_5020929679" evidence="1">
    <location>
        <begin position="28"/>
        <end position="90"/>
    </location>
</feature>
<sequence>MVGNSTGLWPYFLSAALFAIRVTTSRATGFSPYYLLYGINPVLSFNVSESTWQTLDWDKVKDTTDLLALRIRQLQHCDPNLEQASEDIKK</sequence>
<accession>A0A4S8LZT0</accession>